<evidence type="ECO:0000313" key="2">
    <source>
        <dbReference type="Proteomes" id="UP000192536"/>
    </source>
</evidence>
<dbReference type="GeneID" id="93566383"/>
<gene>
    <name evidence="1" type="ORF">BS640_08685</name>
</gene>
<dbReference type="AlphaFoldDB" id="A0A1X0WGP9"/>
<dbReference type="InterPro" id="IPR014988">
    <property type="entry name" value="Uncharacterised_YqcI/YcgG"/>
</dbReference>
<dbReference type="PANTHER" id="PTHR40045:SF1">
    <property type="entry name" value="YQCI_YCGG FAMILY PROTEIN"/>
    <property type="match status" value="1"/>
</dbReference>
<evidence type="ECO:0000313" key="1">
    <source>
        <dbReference type="EMBL" id="ORJ25952.1"/>
    </source>
</evidence>
<comment type="caution">
    <text evidence="1">The sequence shown here is derived from an EMBL/GenBank/DDBJ whole genome shotgun (WGS) entry which is preliminary data.</text>
</comment>
<evidence type="ECO:0008006" key="3">
    <source>
        <dbReference type="Google" id="ProtNLM"/>
    </source>
</evidence>
<dbReference type="PANTHER" id="PTHR40045">
    <property type="entry name" value="YCGG FAMILY PROTEIN"/>
    <property type="match status" value="1"/>
</dbReference>
<organism evidence="1 2">
    <name type="scientific">Rouxiella badensis</name>
    <dbReference type="NCBI Taxonomy" id="1646377"/>
    <lineage>
        <taxon>Bacteria</taxon>
        <taxon>Pseudomonadati</taxon>
        <taxon>Pseudomonadota</taxon>
        <taxon>Gammaproteobacteria</taxon>
        <taxon>Enterobacterales</taxon>
        <taxon>Yersiniaceae</taxon>
        <taxon>Rouxiella</taxon>
    </lineage>
</organism>
<dbReference type="Pfam" id="PF08892">
    <property type="entry name" value="YqcI_YcgG"/>
    <property type="match status" value="1"/>
</dbReference>
<proteinExistence type="predicted"/>
<keyword evidence="2" id="KW-1185">Reference proteome</keyword>
<accession>A0A1X0WGP9</accession>
<dbReference type="Proteomes" id="UP000192536">
    <property type="component" value="Unassembled WGS sequence"/>
</dbReference>
<name>A0A1X0WGP9_9GAMM</name>
<sequence>MENGLLANGEMVKQADLRMIGHDIGKFTGEIDWRVEAFFDISLCMNDPLFPCLFARNAWKSEALNFAFVSTSSTQVDVISALKAFVHRTKTVKEEDRLYSPLLMVFEQTGFQNLRQEHEFAWQRIQEMHDGDPQSWPDAIPTDPQSSEWSFCFGGIELFINISCPSHLQLRSRNLGQHVVFVINPRAHFDIVASHKDVKGVKVREKIRRRVCNYNNGYLPKALGFYGDEHNLEWKQYQMNEPGSADFSRCPLHIHNKGGKA</sequence>
<protein>
    <recommendedName>
        <fullName evidence="3">YqcI/YcgG family protein</fullName>
    </recommendedName>
</protein>
<reference evidence="1 2" key="1">
    <citation type="journal article" date="2017" name="Int. J. Syst. Evol. Microbiol.">
        <title>Rouxiella badensis sp. nov. and Rouxiella silvae sp. nov. isolated from peat bog soil in Germany and emendation of the genus description.</title>
        <authorList>
            <person name="Le Fleche-Mateos A."/>
            <person name="Kugler J.H."/>
            <person name="Hansen S.H."/>
            <person name="Syldatk C."/>
            <person name="Hausmann R."/>
            <person name="Lomprez F."/>
            <person name="Vandenbogaert M."/>
            <person name="Manuguerra J.C."/>
            <person name="Grimont P.A."/>
        </authorList>
    </citation>
    <scope>NUCLEOTIDE SEQUENCE [LARGE SCALE GENOMIC DNA]</scope>
    <source>
        <strain evidence="1 2">DSM 100043</strain>
    </source>
</reference>
<dbReference type="RefSeq" id="WP_017490372.1">
    <property type="nucleotide sequence ID" value="NZ_CP114062.1"/>
</dbReference>
<dbReference type="EMBL" id="MRWE01000011">
    <property type="protein sequence ID" value="ORJ25952.1"/>
    <property type="molecule type" value="Genomic_DNA"/>
</dbReference>
<dbReference type="STRING" id="1646377.BS640_08685"/>